<reference evidence="2 3" key="1">
    <citation type="journal article" date="2011" name="Genome Res.">
        <title>Phylogeny-wide analysis of social amoeba genomes highlights ancient origins for complex intercellular communication.</title>
        <authorList>
            <person name="Heidel A.J."/>
            <person name="Lawal H.M."/>
            <person name="Felder M."/>
            <person name="Schilde C."/>
            <person name="Helps N.R."/>
            <person name="Tunggal B."/>
            <person name="Rivero F."/>
            <person name="John U."/>
            <person name="Schleicher M."/>
            <person name="Eichinger L."/>
            <person name="Platzer M."/>
            <person name="Noegel A.A."/>
            <person name="Schaap P."/>
            <person name="Gloeckner G."/>
        </authorList>
    </citation>
    <scope>NUCLEOTIDE SEQUENCE [LARGE SCALE GENOMIC DNA]</scope>
    <source>
        <strain evidence="3">ATCC 26659 / Pp 5 / PN500</strain>
    </source>
</reference>
<dbReference type="Gene3D" id="1.25.40.20">
    <property type="entry name" value="Ankyrin repeat-containing domain"/>
    <property type="match status" value="4"/>
</dbReference>
<dbReference type="PANTHER" id="PTHR46586">
    <property type="entry name" value="ANKYRIN REPEAT-CONTAINING PROTEIN"/>
    <property type="match status" value="1"/>
</dbReference>
<dbReference type="SUPFAM" id="SSF140860">
    <property type="entry name" value="Pseudo ankyrin repeat-like"/>
    <property type="match status" value="1"/>
</dbReference>
<dbReference type="RefSeq" id="XP_020434103.1">
    <property type="nucleotide sequence ID" value="XM_020576114.1"/>
</dbReference>
<dbReference type="GeneID" id="31360706"/>
<protein>
    <recommendedName>
        <fullName evidence="4">Ankyrin repeat protein</fullName>
    </recommendedName>
</protein>
<evidence type="ECO:0000256" key="1">
    <source>
        <dbReference type="SAM" id="MobiDB-lite"/>
    </source>
</evidence>
<organism evidence="2 3">
    <name type="scientific">Heterostelium pallidum (strain ATCC 26659 / Pp 5 / PN500)</name>
    <name type="common">Cellular slime mold</name>
    <name type="synonym">Polysphondylium pallidum</name>
    <dbReference type="NCBI Taxonomy" id="670386"/>
    <lineage>
        <taxon>Eukaryota</taxon>
        <taxon>Amoebozoa</taxon>
        <taxon>Evosea</taxon>
        <taxon>Eumycetozoa</taxon>
        <taxon>Dictyostelia</taxon>
        <taxon>Acytosteliales</taxon>
        <taxon>Acytosteliaceae</taxon>
        <taxon>Heterostelium</taxon>
    </lineage>
</organism>
<proteinExistence type="predicted"/>
<dbReference type="InterPro" id="IPR052050">
    <property type="entry name" value="SecEffector_AnkRepeat"/>
</dbReference>
<dbReference type="AlphaFoldDB" id="D3B9S4"/>
<dbReference type="InterPro" id="IPR036770">
    <property type="entry name" value="Ankyrin_rpt-contain_sf"/>
</dbReference>
<dbReference type="SMART" id="SM00248">
    <property type="entry name" value="ANK"/>
    <property type="match status" value="6"/>
</dbReference>
<dbReference type="STRING" id="670386.D3B9S4"/>
<accession>D3B9S4</accession>
<dbReference type="Pfam" id="PF12796">
    <property type="entry name" value="Ank_2"/>
    <property type="match status" value="1"/>
</dbReference>
<dbReference type="SUPFAM" id="SSF48403">
    <property type="entry name" value="Ankyrin repeat"/>
    <property type="match status" value="2"/>
</dbReference>
<evidence type="ECO:0000313" key="3">
    <source>
        <dbReference type="Proteomes" id="UP000001396"/>
    </source>
</evidence>
<dbReference type="InterPro" id="IPR002110">
    <property type="entry name" value="Ankyrin_rpt"/>
</dbReference>
<evidence type="ECO:0000313" key="2">
    <source>
        <dbReference type="EMBL" id="EFA81986.1"/>
    </source>
</evidence>
<dbReference type="InParanoid" id="D3B9S4"/>
<evidence type="ECO:0008006" key="4">
    <source>
        <dbReference type="Google" id="ProtNLM"/>
    </source>
</evidence>
<sequence length="920" mass="105966">MGRLDILRYLVESFTFKPMKSFSNSPDLLYIAASRAKLDIMYYLVEHCQPIKWAYQYARHAASLSGDIKVLEYACKLFNENKNSFTYSSTYNPFNGAASKGDLQMIKWLEINCIDDLSNSRMCEYAVRNGHINVVQYLLNHENIEISQGDRGRSAGSLFDIAATANQFEMVQFLYNNNIREADYFSVDSIIYKGSLEKIIWFHEHGYRNITERAMDYAAMSGSFDILEWLFKNNGGAGLTTDAMDDAAAYNRFDVLKWLHRNTTQGMTTDGFDQAVVNGHKGIAKWLNLNRTEGCTADAYKYAVELNDLEFLIWLHNSKSTTERYTIDAISKGVEIGNLEIVKWLIENYSNDESYDSTILINEAIDSNHFHLVEWLYDDRVSAKFDHMSLNKAIETGNRDMIKWINDRRAIGQLEWLFDNLTTMTYSFIKEFETFLNKTFNPGNRDEIVFNRLIFNHVYSLDSDRKKYRWNDLIVKPEVLAGHGYVDLLIEYFSKVDVSAFARLQTFDIHDIMLNAIKNGVNTLAIIKYFVNALGNDFNRFSQKDYNLMLDCAEHGRLEIIQYLETLPRIKWNFIDAMCVAPLSNDMNILQYVSSKIDQKEYTNYKHSPFLNVFDNAAYIGRVDMIEWLAVNRSEQRVPNQMYMFAVIGNHIPVLEYLKRENKDSYNYTNEKIMDIAAKHNSFEALQWLHRNGIGECSSRAMDWSAAKGHLRIIQWLHANRTEGCKDAANIAAKAGFLDVIQYLHHNNMKGFDTKTMNNSAANNHLSIVKFLHHNRSEGCTTDALDQAAGYGFTDVVKFLHFNRSEGCTKDATIIAAGNGFLGIVEFLLVNRPGEARIFKIVERAIEKNRLEVVKWIIENRSECTAQQALEFVIEPNGHIYEYLQSVINNTTKNNQITKKEGEEKEKVDGDDGEEQILKK</sequence>
<keyword evidence="3" id="KW-1185">Reference proteome</keyword>
<dbReference type="Proteomes" id="UP000001396">
    <property type="component" value="Unassembled WGS sequence"/>
</dbReference>
<gene>
    <name evidence="2" type="ORF">PPL_05220</name>
</gene>
<feature type="region of interest" description="Disordered" evidence="1">
    <location>
        <begin position="898"/>
        <end position="920"/>
    </location>
</feature>
<dbReference type="EMBL" id="ADBJ01000022">
    <property type="protein sequence ID" value="EFA81986.1"/>
    <property type="molecule type" value="Genomic_DNA"/>
</dbReference>
<comment type="caution">
    <text evidence="2">The sequence shown here is derived from an EMBL/GenBank/DDBJ whole genome shotgun (WGS) entry which is preliminary data.</text>
</comment>
<name>D3B9S4_HETP5</name>
<dbReference type="PANTHER" id="PTHR46586:SF3">
    <property type="entry name" value="ANKYRIN REPEAT-CONTAINING PROTEIN"/>
    <property type="match status" value="1"/>
</dbReference>